<accession>A0A1H9EHV0</accession>
<dbReference type="OrthoDB" id="1492787at2"/>
<dbReference type="InterPro" id="IPR011256">
    <property type="entry name" value="Reg_factor_effector_dom_sf"/>
</dbReference>
<evidence type="ECO:0000256" key="1">
    <source>
        <dbReference type="SAM" id="SignalP"/>
    </source>
</evidence>
<evidence type="ECO:0000313" key="4">
    <source>
        <dbReference type="Proteomes" id="UP000199021"/>
    </source>
</evidence>
<dbReference type="Gene3D" id="3.20.80.10">
    <property type="entry name" value="Regulatory factor, effector binding domain"/>
    <property type="match status" value="1"/>
</dbReference>
<protein>
    <submittedName>
        <fullName evidence="3">Effector-binding domain-containing protein</fullName>
    </submittedName>
</protein>
<evidence type="ECO:0000259" key="2">
    <source>
        <dbReference type="Pfam" id="PF06445"/>
    </source>
</evidence>
<dbReference type="SUPFAM" id="SSF55136">
    <property type="entry name" value="Probable bacterial effector-binding domain"/>
    <property type="match status" value="1"/>
</dbReference>
<dbReference type="Proteomes" id="UP000199021">
    <property type="component" value="Unassembled WGS sequence"/>
</dbReference>
<dbReference type="InParanoid" id="A0A1H9EHV0"/>
<dbReference type="Pfam" id="PF06445">
    <property type="entry name" value="GyrI-like"/>
    <property type="match status" value="1"/>
</dbReference>
<dbReference type="InterPro" id="IPR029442">
    <property type="entry name" value="GyrI-like"/>
</dbReference>
<sequence length="204" mass="22421">MLRAASFMTITLLMVCCFACTSTEPEAAEETILSKETEGGDTTARVTTLEYLELDLPERYYVVFRQDLSLLDMNGFLAMESDALNKAAKEAKLKTTGPSTSLFYEWDTDRGWGDAAVALPVAAGASLPPYVTIALPPQKAIALELDGPYDGLSAMHYALDAELKRRGLTAAKPSIEEYTVGPLDTKDPTQFKTRLIYTYENPEK</sequence>
<dbReference type="AlphaFoldDB" id="A0A1H9EHV0"/>
<reference evidence="4" key="1">
    <citation type="submission" date="2016-10" db="EMBL/GenBank/DDBJ databases">
        <authorList>
            <person name="Varghese N."/>
            <person name="Submissions S."/>
        </authorList>
    </citation>
    <scope>NUCLEOTIDE SEQUENCE [LARGE SCALE GENOMIC DNA]</scope>
    <source>
        <strain evidence="4">DSM 24740</strain>
    </source>
</reference>
<dbReference type="EMBL" id="FOFB01000007">
    <property type="protein sequence ID" value="SEQ25320.1"/>
    <property type="molecule type" value="Genomic_DNA"/>
</dbReference>
<dbReference type="RefSeq" id="WP_139211814.1">
    <property type="nucleotide sequence ID" value="NZ_FOFB01000007.1"/>
</dbReference>
<gene>
    <name evidence="3" type="ORF">SAMN05444359_10787</name>
</gene>
<evidence type="ECO:0000313" key="3">
    <source>
        <dbReference type="EMBL" id="SEQ25320.1"/>
    </source>
</evidence>
<feature type="signal peptide" evidence="1">
    <location>
        <begin position="1"/>
        <end position="27"/>
    </location>
</feature>
<feature type="domain" description="GyrI-like small molecule binding" evidence="2">
    <location>
        <begin position="54"/>
        <end position="195"/>
    </location>
</feature>
<keyword evidence="4" id="KW-1185">Reference proteome</keyword>
<keyword evidence="1" id="KW-0732">Signal</keyword>
<organism evidence="3 4">
    <name type="scientific">Neolewinella agarilytica</name>
    <dbReference type="NCBI Taxonomy" id="478744"/>
    <lineage>
        <taxon>Bacteria</taxon>
        <taxon>Pseudomonadati</taxon>
        <taxon>Bacteroidota</taxon>
        <taxon>Saprospiria</taxon>
        <taxon>Saprospirales</taxon>
        <taxon>Lewinellaceae</taxon>
        <taxon>Neolewinella</taxon>
    </lineage>
</organism>
<dbReference type="STRING" id="478744.SAMN05444359_10787"/>
<feature type="chain" id="PRO_5011777941" evidence="1">
    <location>
        <begin position="28"/>
        <end position="204"/>
    </location>
</feature>
<proteinExistence type="predicted"/>
<name>A0A1H9EHV0_9BACT</name>